<gene>
    <name evidence="2" type="ORF">DEBURN_LOCUS386</name>
</gene>
<dbReference type="PANTHER" id="PTHR31836:SF28">
    <property type="entry name" value="SRCR DOMAIN-CONTAINING PROTEIN-RELATED"/>
    <property type="match status" value="1"/>
</dbReference>
<dbReference type="InterPro" id="IPR036908">
    <property type="entry name" value="RlpA-like_sf"/>
</dbReference>
<evidence type="ECO:0000313" key="2">
    <source>
        <dbReference type="EMBL" id="CAG8433253.1"/>
    </source>
</evidence>
<organism evidence="2 3">
    <name type="scientific">Diversispora eburnea</name>
    <dbReference type="NCBI Taxonomy" id="1213867"/>
    <lineage>
        <taxon>Eukaryota</taxon>
        <taxon>Fungi</taxon>
        <taxon>Fungi incertae sedis</taxon>
        <taxon>Mucoromycota</taxon>
        <taxon>Glomeromycotina</taxon>
        <taxon>Glomeromycetes</taxon>
        <taxon>Diversisporales</taxon>
        <taxon>Diversisporaceae</taxon>
        <taxon>Diversispora</taxon>
    </lineage>
</organism>
<dbReference type="CDD" id="cd22191">
    <property type="entry name" value="DPBB_RlpA_EXP_N-like"/>
    <property type="match status" value="1"/>
</dbReference>
<comment type="caution">
    <text evidence="2">The sequence shown here is derived from an EMBL/GenBank/DDBJ whole genome shotgun (WGS) entry which is preliminary data.</text>
</comment>
<keyword evidence="3" id="KW-1185">Reference proteome</keyword>
<dbReference type="OrthoDB" id="406505at2759"/>
<dbReference type="Gene3D" id="2.40.40.10">
    <property type="entry name" value="RlpA-like domain"/>
    <property type="match status" value="1"/>
</dbReference>
<sequence length="197" mass="22308">MFAVNLSNCNPIRTTDIDDNSNINTTGNNITSSSSILSKRRKNYNGQATFYTVGLGACGHHNNNNQHVAAISHGLFDSIPSPNPNKNKFCGKKARIFRGKKSVVVTIVDRCGGCNYEDIAFNKIAKPSEGRVNRLTHDWKNKTKKKATETENQCKARLAREREQKHKRRVFNKGLGLEFVDKHSNKENNMEKQQRFK</sequence>
<evidence type="ECO:0000313" key="3">
    <source>
        <dbReference type="Proteomes" id="UP000789706"/>
    </source>
</evidence>
<dbReference type="InterPro" id="IPR051477">
    <property type="entry name" value="Expansin_CellWall"/>
</dbReference>
<keyword evidence="1" id="KW-0732">Signal</keyword>
<dbReference type="EMBL" id="CAJVPK010000013">
    <property type="protein sequence ID" value="CAG8433253.1"/>
    <property type="molecule type" value="Genomic_DNA"/>
</dbReference>
<dbReference type="PANTHER" id="PTHR31836">
    <property type="match status" value="1"/>
</dbReference>
<dbReference type="AlphaFoldDB" id="A0A9N8V025"/>
<reference evidence="2" key="1">
    <citation type="submission" date="2021-06" db="EMBL/GenBank/DDBJ databases">
        <authorList>
            <person name="Kallberg Y."/>
            <person name="Tangrot J."/>
            <person name="Rosling A."/>
        </authorList>
    </citation>
    <scope>NUCLEOTIDE SEQUENCE</scope>
    <source>
        <strain evidence="2">AZ414A</strain>
    </source>
</reference>
<accession>A0A9N8V025</accession>
<evidence type="ECO:0000256" key="1">
    <source>
        <dbReference type="ARBA" id="ARBA00022729"/>
    </source>
</evidence>
<dbReference type="SUPFAM" id="SSF50685">
    <property type="entry name" value="Barwin-like endoglucanases"/>
    <property type="match status" value="1"/>
</dbReference>
<dbReference type="Proteomes" id="UP000789706">
    <property type="component" value="Unassembled WGS sequence"/>
</dbReference>
<protein>
    <submittedName>
        <fullName evidence="2">4136_t:CDS:1</fullName>
    </submittedName>
</protein>
<proteinExistence type="predicted"/>
<name>A0A9N8V025_9GLOM</name>